<comment type="pathway">
    <text evidence="1">Cofactor biosynthesis; tetrahydrofolate biosynthesis; 2-amino-4-hydroxy-6-hydroxymethyl-7,8-dihydropteridine diphosphate from 7,8-dihydroneopterin triphosphate: step 4/4.</text>
</comment>
<dbReference type="EMBL" id="VIFK01000002">
    <property type="protein sequence ID" value="TQF00937.1"/>
    <property type="molecule type" value="Genomic_DNA"/>
</dbReference>
<evidence type="ECO:0000313" key="14">
    <source>
        <dbReference type="EMBL" id="TQF00937.1"/>
    </source>
</evidence>
<reference evidence="14 15" key="1">
    <citation type="submission" date="2019-06" db="EMBL/GenBank/DDBJ databases">
        <title>Metagenome assembled Genome of Spiribacter salinus SL48-SHIP from the microbial mat of Salt Lake 48 (Novosibirsk region, Russia).</title>
        <authorList>
            <person name="Shipova A."/>
            <person name="Rozanov A.S."/>
            <person name="Bryanskaya A.V."/>
            <person name="Peltek S.E."/>
        </authorList>
    </citation>
    <scope>NUCLEOTIDE SEQUENCE [LARGE SCALE GENOMIC DNA]</scope>
    <source>
        <strain evidence="14">SL48-SHIP-2</strain>
    </source>
</reference>
<dbReference type="GO" id="GO:0005524">
    <property type="term" value="F:ATP binding"/>
    <property type="evidence" value="ECO:0007669"/>
    <property type="project" value="UniProtKB-KW"/>
</dbReference>
<dbReference type="GO" id="GO:0016301">
    <property type="term" value="F:kinase activity"/>
    <property type="evidence" value="ECO:0007669"/>
    <property type="project" value="UniProtKB-KW"/>
</dbReference>
<dbReference type="SUPFAM" id="SSF55083">
    <property type="entry name" value="6-hydroxymethyl-7,8-dihydropterin pyrophosphokinase, HPPK"/>
    <property type="match status" value="1"/>
</dbReference>
<evidence type="ECO:0000256" key="10">
    <source>
        <dbReference type="ARBA" id="ARBA00029409"/>
    </source>
</evidence>
<dbReference type="EC" id="2.7.6.3" evidence="3"/>
<evidence type="ECO:0000256" key="2">
    <source>
        <dbReference type="ARBA" id="ARBA00005810"/>
    </source>
</evidence>
<keyword evidence="8" id="KW-0067">ATP-binding</keyword>
<evidence type="ECO:0000313" key="15">
    <source>
        <dbReference type="Proteomes" id="UP000315400"/>
    </source>
</evidence>
<evidence type="ECO:0000259" key="13">
    <source>
        <dbReference type="PROSITE" id="PS00794"/>
    </source>
</evidence>
<keyword evidence="5 14" id="KW-0808">Transferase</keyword>
<dbReference type="GO" id="GO:0046654">
    <property type="term" value="P:tetrahydrofolate biosynthetic process"/>
    <property type="evidence" value="ECO:0007669"/>
    <property type="project" value="UniProtKB-UniPathway"/>
</dbReference>
<dbReference type="AlphaFoldDB" id="A0A540VW73"/>
<feature type="domain" description="7,8-dihydro-6-hydroxymethylpterin-pyrophosphokinase" evidence="13">
    <location>
        <begin position="88"/>
        <end position="99"/>
    </location>
</feature>
<sequence>MRSYIGIGSNLGDPVAQVRWALAALAGIPLTRVEQVSSLYRNPPMGPADQPDYVNAVAELETELDARALLAELHHLEAEAGRLRDGQRWGPRLLDLDILLHGREQIDEADLTIPHVGLPRRAFVLYPLTEITPSLDIPGLGPLRDLLVGIDGSDLIRLG</sequence>
<evidence type="ECO:0000256" key="5">
    <source>
        <dbReference type="ARBA" id="ARBA00022679"/>
    </source>
</evidence>
<dbReference type="Proteomes" id="UP000315400">
    <property type="component" value="Unassembled WGS sequence"/>
</dbReference>
<evidence type="ECO:0000256" key="11">
    <source>
        <dbReference type="ARBA" id="ARBA00029766"/>
    </source>
</evidence>
<comment type="caution">
    <text evidence="14">The sequence shown here is derived from an EMBL/GenBank/DDBJ whole genome shotgun (WGS) entry which is preliminary data.</text>
</comment>
<evidence type="ECO:0000256" key="8">
    <source>
        <dbReference type="ARBA" id="ARBA00022840"/>
    </source>
</evidence>
<dbReference type="STRING" id="1260251.SPISAL_02665"/>
<dbReference type="InterPro" id="IPR000550">
    <property type="entry name" value="Hppk"/>
</dbReference>
<keyword evidence="9" id="KW-0289">Folate biosynthesis</keyword>
<evidence type="ECO:0000256" key="4">
    <source>
        <dbReference type="ARBA" id="ARBA00016218"/>
    </source>
</evidence>
<protein>
    <recommendedName>
        <fullName evidence="4">2-amino-4-hydroxy-6-hydroxymethyldihydropteridine pyrophosphokinase</fullName>
        <ecNumber evidence="3">2.7.6.3</ecNumber>
    </recommendedName>
    <alternativeName>
        <fullName evidence="11">6-hydroxymethyl-7,8-dihydropterin pyrophosphokinase</fullName>
    </alternativeName>
    <alternativeName>
        <fullName evidence="12">7,8-dihydro-6-hydroxymethylpterin-pyrophosphokinase</fullName>
    </alternativeName>
</protein>
<dbReference type="Gene3D" id="3.30.70.560">
    <property type="entry name" value="7,8-Dihydro-6-hydroxymethylpterin-pyrophosphokinase HPPK"/>
    <property type="match status" value="1"/>
</dbReference>
<dbReference type="Pfam" id="PF01288">
    <property type="entry name" value="HPPK"/>
    <property type="match status" value="1"/>
</dbReference>
<keyword evidence="7 14" id="KW-0418">Kinase</keyword>
<accession>A0A540VW73</accession>
<dbReference type="PANTHER" id="PTHR43071">
    <property type="entry name" value="2-AMINO-4-HYDROXY-6-HYDROXYMETHYLDIHYDROPTERIDINE PYROPHOSPHOKINASE"/>
    <property type="match status" value="1"/>
</dbReference>
<dbReference type="InterPro" id="IPR035907">
    <property type="entry name" value="Hppk_sf"/>
</dbReference>
<evidence type="ECO:0000256" key="1">
    <source>
        <dbReference type="ARBA" id="ARBA00005051"/>
    </source>
</evidence>
<organism evidence="14 15">
    <name type="scientific">Spiribacter salinus</name>
    <dbReference type="NCBI Taxonomy" id="1335746"/>
    <lineage>
        <taxon>Bacteria</taxon>
        <taxon>Pseudomonadati</taxon>
        <taxon>Pseudomonadota</taxon>
        <taxon>Gammaproteobacteria</taxon>
        <taxon>Chromatiales</taxon>
        <taxon>Ectothiorhodospiraceae</taxon>
        <taxon>Spiribacter</taxon>
    </lineage>
</organism>
<gene>
    <name evidence="14" type="primary">folK</name>
    <name evidence="14" type="ORF">FKY71_00725</name>
</gene>
<proteinExistence type="inferred from homology"/>
<comment type="function">
    <text evidence="10">Catalyzes the transfer of pyrophosphate from adenosine triphosphate (ATP) to 6-hydroxymethyl-7,8-dihydropterin, an enzymatic step in folate biosynthesis pathway.</text>
</comment>
<dbReference type="GO" id="GO:0046656">
    <property type="term" value="P:folic acid biosynthetic process"/>
    <property type="evidence" value="ECO:0007669"/>
    <property type="project" value="UniProtKB-KW"/>
</dbReference>
<dbReference type="CDD" id="cd00483">
    <property type="entry name" value="HPPK"/>
    <property type="match status" value="1"/>
</dbReference>
<dbReference type="GO" id="GO:0003848">
    <property type="term" value="F:2-amino-4-hydroxy-6-hydroxymethyldihydropteridine diphosphokinase activity"/>
    <property type="evidence" value="ECO:0007669"/>
    <property type="project" value="UniProtKB-EC"/>
</dbReference>
<evidence type="ECO:0000256" key="7">
    <source>
        <dbReference type="ARBA" id="ARBA00022777"/>
    </source>
</evidence>
<keyword evidence="6" id="KW-0547">Nucleotide-binding</keyword>
<dbReference type="PANTHER" id="PTHR43071:SF1">
    <property type="entry name" value="2-AMINO-4-HYDROXY-6-HYDROXYMETHYLDIHYDROPTERIDINE PYROPHOSPHOKINASE"/>
    <property type="match status" value="1"/>
</dbReference>
<evidence type="ECO:0000256" key="9">
    <source>
        <dbReference type="ARBA" id="ARBA00022909"/>
    </source>
</evidence>
<dbReference type="PROSITE" id="PS00794">
    <property type="entry name" value="HPPK"/>
    <property type="match status" value="1"/>
</dbReference>
<evidence type="ECO:0000256" key="6">
    <source>
        <dbReference type="ARBA" id="ARBA00022741"/>
    </source>
</evidence>
<dbReference type="UniPathway" id="UPA00077">
    <property type="reaction ID" value="UER00155"/>
</dbReference>
<dbReference type="NCBIfam" id="TIGR01498">
    <property type="entry name" value="folK"/>
    <property type="match status" value="1"/>
</dbReference>
<name>A0A540VW73_9GAMM</name>
<comment type="similarity">
    <text evidence="2">Belongs to the HPPK family.</text>
</comment>
<evidence type="ECO:0000256" key="3">
    <source>
        <dbReference type="ARBA" id="ARBA00013253"/>
    </source>
</evidence>
<evidence type="ECO:0000256" key="12">
    <source>
        <dbReference type="ARBA" id="ARBA00033413"/>
    </source>
</evidence>